<dbReference type="AlphaFoldDB" id="A0AAV5QGW4"/>
<organism evidence="3 4">
    <name type="scientific">Saccharomycopsis crataegensis</name>
    <dbReference type="NCBI Taxonomy" id="43959"/>
    <lineage>
        <taxon>Eukaryota</taxon>
        <taxon>Fungi</taxon>
        <taxon>Dikarya</taxon>
        <taxon>Ascomycota</taxon>
        <taxon>Saccharomycotina</taxon>
        <taxon>Saccharomycetes</taxon>
        <taxon>Saccharomycopsidaceae</taxon>
        <taxon>Saccharomycopsis</taxon>
    </lineage>
</organism>
<accession>A0AAV5QGW4</accession>
<feature type="region of interest" description="Disordered" evidence="2">
    <location>
        <begin position="157"/>
        <end position="179"/>
    </location>
</feature>
<dbReference type="GeneID" id="90071669"/>
<evidence type="ECO:0000313" key="3">
    <source>
        <dbReference type="EMBL" id="GMM33690.1"/>
    </source>
</evidence>
<evidence type="ECO:0000256" key="1">
    <source>
        <dbReference type="SAM" id="Coils"/>
    </source>
</evidence>
<gene>
    <name evidence="3" type="ORF">DASC09_010150</name>
</gene>
<reference evidence="3 4" key="1">
    <citation type="journal article" date="2023" name="Elife">
        <title>Identification of key yeast species and microbe-microbe interactions impacting larval growth of Drosophila in the wild.</title>
        <authorList>
            <person name="Mure A."/>
            <person name="Sugiura Y."/>
            <person name="Maeda R."/>
            <person name="Honda K."/>
            <person name="Sakurai N."/>
            <person name="Takahashi Y."/>
            <person name="Watada M."/>
            <person name="Katoh T."/>
            <person name="Gotoh A."/>
            <person name="Gotoh Y."/>
            <person name="Taniguchi I."/>
            <person name="Nakamura K."/>
            <person name="Hayashi T."/>
            <person name="Katayama T."/>
            <person name="Uemura T."/>
            <person name="Hattori Y."/>
        </authorList>
    </citation>
    <scope>NUCLEOTIDE SEQUENCE [LARGE SCALE GENOMIC DNA]</scope>
    <source>
        <strain evidence="3 4">SC-9</strain>
    </source>
</reference>
<proteinExistence type="predicted"/>
<dbReference type="RefSeq" id="XP_064850690.1">
    <property type="nucleotide sequence ID" value="XM_064994618.1"/>
</dbReference>
<dbReference type="EMBL" id="BTFZ01000002">
    <property type="protein sequence ID" value="GMM33690.1"/>
    <property type="molecule type" value="Genomic_DNA"/>
</dbReference>
<sequence length="344" mass="38239">MDSQIVSHLALHHQLQKTLEQINLQELQRLHHQQILVLINHLHKNLPSQEEEEEEEDHHHYNLSLSQIHSLKSQNEKLKHQLVTQKAAFETKLDALSKSNSLLKDKIDTLTKQKLANLKGSPKSNSNSQSRSYIPKKVSSTTKSDFSTTPYLRKFAGTIPIPTTPRSPSPTRIFASSPSRSHKSIIIASPITTTNNKPPTIITSTPQGAVATTNNQIVLTSSGSPKLASLIKYKQKTKPRGSSSSMRKSLTGDPIGDYLVDDEHDLVGKIDIDAPFAAKKRRKLGNKTINLLDDESMGEGMEVFEQAAKRSRMVTNTPLAKVKLMDRLGGISPLKKKSAKVFRI</sequence>
<name>A0AAV5QGW4_9ASCO</name>
<feature type="region of interest" description="Disordered" evidence="2">
    <location>
        <begin position="116"/>
        <end position="145"/>
    </location>
</feature>
<keyword evidence="1" id="KW-0175">Coiled coil</keyword>
<feature type="coiled-coil region" evidence="1">
    <location>
        <begin position="68"/>
        <end position="113"/>
    </location>
</feature>
<keyword evidence="4" id="KW-1185">Reference proteome</keyword>
<feature type="compositionally biased region" description="Low complexity" evidence="2">
    <location>
        <begin position="121"/>
        <end position="132"/>
    </location>
</feature>
<comment type="caution">
    <text evidence="3">The sequence shown here is derived from an EMBL/GenBank/DDBJ whole genome shotgun (WGS) entry which is preliminary data.</text>
</comment>
<protein>
    <submittedName>
        <fullName evidence="3">Uncharacterized protein</fullName>
    </submittedName>
</protein>
<evidence type="ECO:0000313" key="4">
    <source>
        <dbReference type="Proteomes" id="UP001360560"/>
    </source>
</evidence>
<dbReference type="Proteomes" id="UP001360560">
    <property type="component" value="Unassembled WGS sequence"/>
</dbReference>
<evidence type="ECO:0000256" key="2">
    <source>
        <dbReference type="SAM" id="MobiDB-lite"/>
    </source>
</evidence>